<reference evidence="2" key="1">
    <citation type="journal article" date="2022" name="Mol. Ecol. Resour.">
        <title>The genomes of chicory, endive, great burdock and yacon provide insights into Asteraceae palaeo-polyploidization history and plant inulin production.</title>
        <authorList>
            <person name="Fan W."/>
            <person name="Wang S."/>
            <person name="Wang H."/>
            <person name="Wang A."/>
            <person name="Jiang F."/>
            <person name="Liu H."/>
            <person name="Zhao H."/>
            <person name="Xu D."/>
            <person name="Zhang Y."/>
        </authorList>
    </citation>
    <scope>NUCLEOTIDE SEQUENCE [LARGE SCALE GENOMIC DNA]</scope>
    <source>
        <strain evidence="2">cv. Yunnan</strain>
    </source>
</reference>
<name>A0ACB9AQ83_9ASTR</name>
<proteinExistence type="predicted"/>
<organism evidence="1 2">
    <name type="scientific">Smallanthus sonchifolius</name>
    <dbReference type="NCBI Taxonomy" id="185202"/>
    <lineage>
        <taxon>Eukaryota</taxon>
        <taxon>Viridiplantae</taxon>
        <taxon>Streptophyta</taxon>
        <taxon>Embryophyta</taxon>
        <taxon>Tracheophyta</taxon>
        <taxon>Spermatophyta</taxon>
        <taxon>Magnoliopsida</taxon>
        <taxon>eudicotyledons</taxon>
        <taxon>Gunneridae</taxon>
        <taxon>Pentapetalae</taxon>
        <taxon>asterids</taxon>
        <taxon>campanulids</taxon>
        <taxon>Asterales</taxon>
        <taxon>Asteraceae</taxon>
        <taxon>Asteroideae</taxon>
        <taxon>Heliantheae alliance</taxon>
        <taxon>Millerieae</taxon>
        <taxon>Smallanthus</taxon>
    </lineage>
</organism>
<keyword evidence="2" id="KW-1185">Reference proteome</keyword>
<reference evidence="1 2" key="2">
    <citation type="journal article" date="2022" name="Mol. Ecol. Resour.">
        <title>The genomes of chicory, endive, great burdock and yacon provide insights into Asteraceae paleo-polyploidization history and plant inulin production.</title>
        <authorList>
            <person name="Fan W."/>
            <person name="Wang S."/>
            <person name="Wang H."/>
            <person name="Wang A."/>
            <person name="Jiang F."/>
            <person name="Liu H."/>
            <person name="Zhao H."/>
            <person name="Xu D."/>
            <person name="Zhang Y."/>
        </authorList>
    </citation>
    <scope>NUCLEOTIDE SEQUENCE [LARGE SCALE GENOMIC DNA]</scope>
    <source>
        <strain evidence="2">cv. Yunnan</strain>
        <tissue evidence="1">Leaves</tissue>
    </source>
</reference>
<dbReference type="Proteomes" id="UP001056120">
    <property type="component" value="Linkage Group LG24"/>
</dbReference>
<accession>A0ACB9AQ83</accession>
<dbReference type="EMBL" id="CM042041">
    <property type="protein sequence ID" value="KAI3712017.1"/>
    <property type="molecule type" value="Genomic_DNA"/>
</dbReference>
<comment type="caution">
    <text evidence="1">The sequence shown here is derived from an EMBL/GenBank/DDBJ whole genome shotgun (WGS) entry which is preliminary data.</text>
</comment>
<gene>
    <name evidence="1" type="ORF">L1987_70566</name>
</gene>
<evidence type="ECO:0000313" key="2">
    <source>
        <dbReference type="Proteomes" id="UP001056120"/>
    </source>
</evidence>
<protein>
    <submittedName>
        <fullName evidence="1">Uncharacterized protein</fullName>
    </submittedName>
</protein>
<evidence type="ECO:0000313" key="1">
    <source>
        <dbReference type="EMBL" id="KAI3712017.1"/>
    </source>
</evidence>
<sequence>MDVCSPELVSLARIHWECPDECKEAVSSLMYAASRFGDLPELQELRSMFSKRDGSSLESFLNKEELILIPD</sequence>